<dbReference type="GO" id="GO:0016787">
    <property type="term" value="F:hydrolase activity"/>
    <property type="evidence" value="ECO:0007669"/>
    <property type="project" value="UniProtKB-KW"/>
</dbReference>
<keyword evidence="3 7" id="KW-0347">Helicase</keyword>
<dbReference type="InterPro" id="IPR047187">
    <property type="entry name" value="SF1_C_Upf1"/>
</dbReference>
<evidence type="ECO:0000313" key="7">
    <source>
        <dbReference type="EMBL" id="ABM21100.1"/>
    </source>
</evidence>
<reference evidence="8" key="1">
    <citation type="journal article" date="2011" name="Appl. Environ. Microbiol.">
        <title>Genomic potential of Marinobacter aquaeolei, a biogeochemical 'opportunitroph'.</title>
        <authorList>
            <person name="Singer E."/>
            <person name="Webb E.A."/>
            <person name="Nelson W.C."/>
            <person name="Heidelberg J.F."/>
            <person name="Ivanova N."/>
            <person name="Pati A."/>
            <person name="Edwards K.J."/>
        </authorList>
    </citation>
    <scope>NUCLEOTIDE SEQUENCE [LARGE SCALE GENOMIC DNA]</scope>
    <source>
        <strain evidence="8">ATCC 700491 / DSM 11845 / VT8</strain>
    </source>
</reference>
<geneLocation type="plasmid" evidence="7 8">
    <name>pMAQU01</name>
</geneLocation>
<dbReference type="OrthoDB" id="9757917at2"/>
<dbReference type="Pfam" id="PF13087">
    <property type="entry name" value="AAA_12"/>
    <property type="match status" value="1"/>
</dbReference>
<evidence type="ECO:0000256" key="1">
    <source>
        <dbReference type="ARBA" id="ARBA00022741"/>
    </source>
</evidence>
<proteinExistence type="predicted"/>
<sequence length="1185" mass="131359">MAKSIDQIVRYYSFCLTDAQAGRASITRASWHRLPYRRLSSSAIANGRLDDQAQNNSGDELSTLTRADVNAWSDSSTVWTPLVWHPFVFERISAVRHGIQTHQWAPDFLAPISILLYANRDGRVMVVGRPRFSRECLEPAAQGSVILGSVELADQFYDSNPIDEQLPPTHEDSFKPGTDDHPALTLPEAAEYARRLFEAVCQSDPHQPIPGVTYQKRAYGITLPARQGVGAVEPLLRTYDAIETLQPDLACLERVLSPLLGRPHVKPGCAEALPHSMTRWGTINGFRTLSDDQEDAVCAALHLQPGESLTIQGPPGTGKTAILQEMVASQVVESVLRSKKAPHIVIASTNNQALRNALQSFSTSRNGQPKDHTEALISRRWIDQWPSLGFYNAATQAASTARKEGLPTLEDMEALEQNVDLNALTMTFVQHARAVTRSDEIASIESATSALKALLKAEAKEQLWARALPDNLKRAAKASAIPTLLRHLKEHEQAWRRKGWLRDTGDIAAWQAIRSELSAAERAQRALADIQRQIKAIEKAASKHWEQDWGLKLIRPIRKSALGKRWAGRRMKGLLVDGEAMPTPTAALRELRAKQNEHQGTLREAVSNLIGGENMRRWEGAANRILNEKARGRWFWLALHVREGEWIAAMSERERSGAKDGRTREKVVAQLDRRFLLSPVMVATLHRLPKILSYWDIQRQAEIPLFEQTDLLIVDEAGQCAPDVAAASLSLTKRLVAIGDKEQLEPVWSLELREDLGNRVASDLIAPDQINAVESETITRSGGDVSSGSLLKLSERTTRYRSDAGGESGILLTQHRRCLPEIFTFCNELSYQGRLTSARIDDSICPLPPVGFIDCPGAERQQYGSRQNDFEAELIAQLVEEHAPKLRVAYNKDACETIAVVTPFKAQAELIDTALTKRLGRKHGITVGTVHSLQGAERPVIIFSVTYSAVPAGRTYFFDQSTSMLNVAVSRAQDSLIVVGDLDTLNHAGLPGRTLGEHLRKYGKRVPWPSMPTDQTGKETWLTSLRRVFGSNAIYKETESDNALIKALSERELGSVILVSSEMDRVGLQAAGNAMIKASRSGMRIQWLIPHDYLLSHKDSQVFMRAIETIRSNGIQVHYIGATFNNLLLLPEAGIGLWGESSWLSGEPPKRMATTQSNAAALWERLVELHNLRDQDGESAGRLTA</sequence>
<dbReference type="Gene3D" id="3.40.50.300">
    <property type="entry name" value="P-loop containing nucleotide triphosphate hydrolases"/>
    <property type="match status" value="3"/>
</dbReference>
<organism evidence="7 8">
    <name type="scientific">Marinobacter nauticus (strain ATCC 700491 / DSM 11845 / VT8)</name>
    <name type="common">Marinobacter aquaeolei</name>
    <dbReference type="NCBI Taxonomy" id="351348"/>
    <lineage>
        <taxon>Bacteria</taxon>
        <taxon>Pseudomonadati</taxon>
        <taxon>Pseudomonadota</taxon>
        <taxon>Gammaproteobacteria</taxon>
        <taxon>Pseudomonadales</taxon>
        <taxon>Marinobacteraceae</taxon>
        <taxon>Marinobacter</taxon>
    </lineage>
</organism>
<feature type="domain" description="DNA2/NAM7 helicase-like C-terminal" evidence="6">
    <location>
        <begin position="807"/>
        <end position="981"/>
    </location>
</feature>
<keyword evidence="1" id="KW-0547">Nucleotide-binding</keyword>
<evidence type="ECO:0000256" key="2">
    <source>
        <dbReference type="ARBA" id="ARBA00022801"/>
    </source>
</evidence>
<dbReference type="eggNOG" id="COG1112">
    <property type="taxonomic scope" value="Bacteria"/>
</dbReference>
<dbReference type="PIRSF" id="PIRSF026306">
    <property type="entry name" value="UCP026306"/>
    <property type="match status" value="1"/>
</dbReference>
<dbReference type="eggNOG" id="COG0210">
    <property type="taxonomic scope" value="Bacteria"/>
</dbReference>
<feature type="coiled-coil region" evidence="5">
    <location>
        <begin position="513"/>
        <end position="540"/>
    </location>
</feature>
<dbReference type="PANTHER" id="PTHR43788:SF8">
    <property type="entry name" value="DNA-BINDING PROTEIN SMUBP-2"/>
    <property type="match status" value="1"/>
</dbReference>
<dbReference type="EMBL" id="CP000515">
    <property type="protein sequence ID" value="ABM21100.1"/>
    <property type="molecule type" value="Genomic_DNA"/>
</dbReference>
<dbReference type="GO" id="GO:0005524">
    <property type="term" value="F:ATP binding"/>
    <property type="evidence" value="ECO:0007669"/>
    <property type="project" value="UniProtKB-KW"/>
</dbReference>
<keyword evidence="4" id="KW-0067">ATP-binding</keyword>
<dbReference type="HOGENOM" id="CLU_008885_0_0_6"/>
<dbReference type="GO" id="GO:0004386">
    <property type="term" value="F:helicase activity"/>
    <property type="evidence" value="ECO:0007669"/>
    <property type="project" value="UniProtKB-KW"/>
</dbReference>
<dbReference type="SUPFAM" id="SSF52540">
    <property type="entry name" value="P-loop containing nucleoside triphosphate hydrolases"/>
    <property type="match status" value="1"/>
</dbReference>
<dbReference type="InterPro" id="IPR027417">
    <property type="entry name" value="P-loop_NTPase"/>
</dbReference>
<dbReference type="CDD" id="cd18808">
    <property type="entry name" value="SF1_C_Upf1"/>
    <property type="match status" value="1"/>
</dbReference>
<dbReference type="PANTHER" id="PTHR43788">
    <property type="entry name" value="DNA2/NAM7 HELICASE FAMILY MEMBER"/>
    <property type="match status" value="1"/>
</dbReference>
<keyword evidence="7" id="KW-0614">Plasmid</keyword>
<dbReference type="InterPro" id="IPR016834">
    <property type="entry name" value="UCP026306"/>
</dbReference>
<evidence type="ECO:0000259" key="6">
    <source>
        <dbReference type="Pfam" id="PF13087"/>
    </source>
</evidence>
<name>A1U7Y1_MARN8</name>
<protein>
    <submittedName>
        <fullName evidence="7">Superfamily I DNA and RNA helicases and helicase subunits-like</fullName>
    </submittedName>
</protein>
<evidence type="ECO:0000256" key="3">
    <source>
        <dbReference type="ARBA" id="ARBA00022806"/>
    </source>
</evidence>
<dbReference type="InterPro" id="IPR050534">
    <property type="entry name" value="Coronavir_polyprotein_1ab"/>
</dbReference>
<evidence type="ECO:0000256" key="5">
    <source>
        <dbReference type="SAM" id="Coils"/>
    </source>
</evidence>
<keyword evidence="5" id="KW-0175">Coiled coil</keyword>
<gene>
    <name evidence="7" type="ordered locus">Maqu_4249</name>
</gene>
<evidence type="ECO:0000256" key="4">
    <source>
        <dbReference type="ARBA" id="ARBA00022840"/>
    </source>
</evidence>
<accession>A1U7Y1</accession>
<dbReference type="KEGG" id="maq:Maqu_4249"/>
<dbReference type="AlphaFoldDB" id="A1U7Y1"/>
<dbReference type="Proteomes" id="UP000000998">
    <property type="component" value="Plasmid pMAQU01"/>
</dbReference>
<dbReference type="RefSeq" id="WP_011783253.1">
    <property type="nucleotide sequence ID" value="NC_008738.1"/>
</dbReference>
<evidence type="ECO:0000313" key="8">
    <source>
        <dbReference type="Proteomes" id="UP000000998"/>
    </source>
</evidence>
<dbReference type="InterPro" id="IPR041679">
    <property type="entry name" value="DNA2/NAM7-like_C"/>
</dbReference>
<keyword evidence="2" id="KW-0378">Hydrolase</keyword>